<name>A0ABY5ZF96_9ACTN</name>
<dbReference type="PANTHER" id="PTHR42861">
    <property type="entry name" value="CALCIUM-TRANSPORTING ATPASE"/>
    <property type="match status" value="1"/>
</dbReference>
<protein>
    <submittedName>
        <fullName evidence="1">HAD-IC family P-type ATPase</fullName>
    </submittedName>
</protein>
<dbReference type="PRINTS" id="PR00120">
    <property type="entry name" value="HATPASE"/>
</dbReference>
<dbReference type="Proteomes" id="UP001058271">
    <property type="component" value="Chromosome"/>
</dbReference>
<evidence type="ECO:0000313" key="1">
    <source>
        <dbReference type="EMBL" id="UWZ40853.1"/>
    </source>
</evidence>
<dbReference type="PRINTS" id="PR00119">
    <property type="entry name" value="CATATPASE"/>
</dbReference>
<dbReference type="Gene3D" id="3.40.50.1000">
    <property type="entry name" value="HAD superfamily/HAD-like"/>
    <property type="match status" value="1"/>
</dbReference>
<reference evidence="1" key="1">
    <citation type="submission" date="2021-04" db="EMBL/GenBank/DDBJ databases">
        <title>Biosynthetic gene clusters of Dactylosporangioum roseum.</title>
        <authorList>
            <person name="Hartkoorn R.C."/>
            <person name="Beaudoing E."/>
            <person name="Hot D."/>
            <person name="Moureu S."/>
        </authorList>
    </citation>
    <scope>NUCLEOTIDE SEQUENCE</scope>
    <source>
        <strain evidence="1">NRRL B-16295</strain>
    </source>
</reference>
<keyword evidence="2" id="KW-1185">Reference proteome</keyword>
<gene>
    <name evidence="1" type="ORF">Drose_16410</name>
</gene>
<organism evidence="1 2">
    <name type="scientific">Dactylosporangium roseum</name>
    <dbReference type="NCBI Taxonomy" id="47989"/>
    <lineage>
        <taxon>Bacteria</taxon>
        <taxon>Bacillati</taxon>
        <taxon>Actinomycetota</taxon>
        <taxon>Actinomycetes</taxon>
        <taxon>Micromonosporales</taxon>
        <taxon>Micromonosporaceae</taxon>
        <taxon>Dactylosporangium</taxon>
    </lineage>
</organism>
<dbReference type="Pfam" id="PF00702">
    <property type="entry name" value="Hydrolase"/>
    <property type="match status" value="1"/>
</dbReference>
<dbReference type="SUPFAM" id="SSF56784">
    <property type="entry name" value="HAD-like"/>
    <property type="match status" value="1"/>
</dbReference>
<proteinExistence type="predicted"/>
<dbReference type="InterPro" id="IPR023214">
    <property type="entry name" value="HAD_sf"/>
</dbReference>
<dbReference type="InterPro" id="IPR001757">
    <property type="entry name" value="P_typ_ATPase"/>
</dbReference>
<sequence>MKIVTGDNPAVAAKVCQDVGLPAGTTLTGADIDNLDDPHLAAAITTTTVFARVSPEHKARIVRLQRMTGRAVAFLGDGVNDALALHAADVGISVDSATDVAKDAADVILLEKSWPTVSPRADGSSPTPSSTS</sequence>
<dbReference type="NCBIfam" id="TIGR01494">
    <property type="entry name" value="ATPase_P-type"/>
    <property type="match status" value="1"/>
</dbReference>
<dbReference type="EMBL" id="CP073721">
    <property type="protein sequence ID" value="UWZ40853.1"/>
    <property type="molecule type" value="Genomic_DNA"/>
</dbReference>
<dbReference type="InterPro" id="IPR036412">
    <property type="entry name" value="HAD-like_sf"/>
</dbReference>
<evidence type="ECO:0000313" key="2">
    <source>
        <dbReference type="Proteomes" id="UP001058271"/>
    </source>
</evidence>
<accession>A0ABY5ZF96</accession>